<dbReference type="PANTHER" id="PTHR10742:SF398">
    <property type="entry name" value="AMINE OXIDASE DOMAIN-CONTAINING PROTEIN-RELATED"/>
    <property type="match status" value="1"/>
</dbReference>
<dbReference type="InterPro" id="IPR002937">
    <property type="entry name" value="Amino_oxidase"/>
</dbReference>
<evidence type="ECO:0000256" key="1">
    <source>
        <dbReference type="SAM" id="SignalP"/>
    </source>
</evidence>
<accession>A0A9P0D246</accession>
<reference evidence="3" key="1">
    <citation type="submission" date="2022-01" db="EMBL/GenBank/DDBJ databases">
        <authorList>
            <person name="King R."/>
        </authorList>
    </citation>
    <scope>NUCLEOTIDE SEQUENCE</scope>
</reference>
<dbReference type="Proteomes" id="UP001153636">
    <property type="component" value="Chromosome 3"/>
</dbReference>
<organism evidence="3 4">
    <name type="scientific">Psylliodes chrysocephalus</name>
    <dbReference type="NCBI Taxonomy" id="3402493"/>
    <lineage>
        <taxon>Eukaryota</taxon>
        <taxon>Metazoa</taxon>
        <taxon>Ecdysozoa</taxon>
        <taxon>Arthropoda</taxon>
        <taxon>Hexapoda</taxon>
        <taxon>Insecta</taxon>
        <taxon>Pterygota</taxon>
        <taxon>Neoptera</taxon>
        <taxon>Endopterygota</taxon>
        <taxon>Coleoptera</taxon>
        <taxon>Polyphaga</taxon>
        <taxon>Cucujiformia</taxon>
        <taxon>Chrysomeloidea</taxon>
        <taxon>Chrysomelidae</taxon>
        <taxon>Galerucinae</taxon>
        <taxon>Alticini</taxon>
        <taxon>Psylliodes</taxon>
    </lineage>
</organism>
<dbReference type="EMBL" id="OV651815">
    <property type="protein sequence ID" value="CAH1108476.1"/>
    <property type="molecule type" value="Genomic_DNA"/>
</dbReference>
<keyword evidence="4" id="KW-1185">Reference proteome</keyword>
<dbReference type="Gene3D" id="3.50.50.60">
    <property type="entry name" value="FAD/NAD(P)-binding domain"/>
    <property type="match status" value="1"/>
</dbReference>
<dbReference type="AlphaFoldDB" id="A0A9P0D246"/>
<dbReference type="PANTHER" id="PTHR10742">
    <property type="entry name" value="FLAVIN MONOAMINE OXIDASE"/>
    <property type="match status" value="1"/>
</dbReference>
<evidence type="ECO:0000313" key="4">
    <source>
        <dbReference type="Proteomes" id="UP001153636"/>
    </source>
</evidence>
<dbReference type="InterPro" id="IPR050281">
    <property type="entry name" value="Flavin_monoamine_oxidase"/>
</dbReference>
<keyword evidence="1" id="KW-0732">Signal</keyword>
<gene>
    <name evidence="3" type="ORF">PSYICH_LOCUS9382</name>
</gene>
<dbReference type="Pfam" id="PF01593">
    <property type="entry name" value="Amino_oxidase"/>
    <property type="match status" value="1"/>
</dbReference>
<protein>
    <recommendedName>
        <fullName evidence="2">Amine oxidase domain-containing protein</fullName>
    </recommendedName>
</protein>
<dbReference type="OrthoDB" id="5046242at2759"/>
<dbReference type="Gene3D" id="3.90.660.10">
    <property type="match status" value="1"/>
</dbReference>
<dbReference type="InterPro" id="IPR036188">
    <property type="entry name" value="FAD/NAD-bd_sf"/>
</dbReference>
<evidence type="ECO:0000259" key="2">
    <source>
        <dbReference type="Pfam" id="PF01593"/>
    </source>
</evidence>
<dbReference type="SUPFAM" id="SSF51905">
    <property type="entry name" value="FAD/NAD(P)-binding domain"/>
    <property type="match status" value="1"/>
</dbReference>
<name>A0A9P0D246_9CUCU</name>
<feature type="domain" description="Amine oxidase" evidence="2">
    <location>
        <begin position="34"/>
        <end position="487"/>
    </location>
</feature>
<dbReference type="GO" id="GO:0046592">
    <property type="term" value="F:polyamine oxidase activity"/>
    <property type="evidence" value="ECO:0007669"/>
    <property type="project" value="TreeGrafter"/>
</dbReference>
<proteinExistence type="predicted"/>
<feature type="chain" id="PRO_5040311712" description="Amine oxidase domain-containing protein" evidence="1">
    <location>
        <begin position="23"/>
        <end position="493"/>
    </location>
</feature>
<evidence type="ECO:0000313" key="3">
    <source>
        <dbReference type="EMBL" id="CAH1108476.1"/>
    </source>
</evidence>
<sequence length="493" mass="55955">MSAFKYIFQILLALNYVCTVFSNEKIVIVGAGASGIATATKLLENGFNNIIILEAECRIGGRIHTVSLNGTSVDLGAEWCDGQKGNVVYDKLEELDLLNMLRHEHFPVQFYSSSRSNISYEFSKELTNVFKMVHDGIEESTDSLGDVFQKRYNQQISELYKTKPEKFHIAQQANNYWAHLLLRTSGSSSWHALASKDPDYQNKAGHSPGWKYGYISFLDALMKKYPDTAHQLPIDDKIHLNKEVIKITYTDDSAPVTILCSDKSMYTAKHVVVTSSLGVLKQKVESLFEPKLDENKIKAIKNIGFGSVVKVFVTFNEKWWGNLPGFNFIWTDEDRAASSSKFQRGPRNQKGESWIVDIFYVFAIPDSNILLCYFTGEMVTLLETMDELILKDGLHYTFNLFLGHFYDIPKPLILIRSNWKSNPHFYGTNSFPSLVSTREDRRNLGIPILNFKEELVIQFAGEATSVNHYSSVQGAIESGYRAADKLIKLYKKT</sequence>
<dbReference type="SUPFAM" id="SSF54373">
    <property type="entry name" value="FAD-linked reductases, C-terminal domain"/>
    <property type="match status" value="1"/>
</dbReference>
<feature type="signal peptide" evidence="1">
    <location>
        <begin position="1"/>
        <end position="22"/>
    </location>
</feature>